<dbReference type="GO" id="GO:0004016">
    <property type="term" value="F:adenylate cyclase activity"/>
    <property type="evidence" value="ECO:0007669"/>
    <property type="project" value="UniProtKB-ARBA"/>
</dbReference>
<dbReference type="GO" id="GO:0009190">
    <property type="term" value="P:cyclic nucleotide biosynthetic process"/>
    <property type="evidence" value="ECO:0007669"/>
    <property type="project" value="InterPro"/>
</dbReference>
<accession>A0A3A4RBJ8</accession>
<dbReference type="InterPro" id="IPR029016">
    <property type="entry name" value="GAF-like_dom_sf"/>
</dbReference>
<organism evidence="2 3">
    <name type="scientific">Candidatus Auribacter fodinae</name>
    <dbReference type="NCBI Taxonomy" id="2093366"/>
    <lineage>
        <taxon>Bacteria</taxon>
        <taxon>Pseudomonadati</taxon>
        <taxon>Candidatus Auribacterota</taxon>
        <taxon>Candidatus Auribacteria</taxon>
        <taxon>Candidatus Auribacterales</taxon>
        <taxon>Candidatus Auribacteraceae</taxon>
        <taxon>Candidatus Auribacter</taxon>
    </lineage>
</organism>
<dbReference type="Proteomes" id="UP000266426">
    <property type="component" value="Unassembled WGS sequence"/>
</dbReference>
<evidence type="ECO:0000313" key="3">
    <source>
        <dbReference type="Proteomes" id="UP000266426"/>
    </source>
</evidence>
<comment type="caution">
    <text evidence="2">The sequence shown here is derived from an EMBL/GenBank/DDBJ whole genome shotgun (WGS) entry which is preliminary data.</text>
</comment>
<name>A0A3A4RBJ8_9BACT</name>
<dbReference type="SMART" id="SM00044">
    <property type="entry name" value="CYCc"/>
    <property type="match status" value="1"/>
</dbReference>
<dbReference type="PANTHER" id="PTHR43081">
    <property type="entry name" value="ADENYLATE CYCLASE, TERMINAL-DIFFERENTIATION SPECIFIC-RELATED"/>
    <property type="match status" value="1"/>
</dbReference>
<dbReference type="AlphaFoldDB" id="A0A3A4RBJ8"/>
<feature type="domain" description="Guanylate cyclase" evidence="1">
    <location>
        <begin position="225"/>
        <end position="358"/>
    </location>
</feature>
<dbReference type="CDD" id="cd07302">
    <property type="entry name" value="CHD"/>
    <property type="match status" value="1"/>
</dbReference>
<dbReference type="Gene3D" id="3.30.450.40">
    <property type="match status" value="1"/>
</dbReference>
<dbReference type="InterPro" id="IPR001054">
    <property type="entry name" value="A/G_cyclase"/>
</dbReference>
<sequence length="404" mass="45234">MDTPIHSIPELSLSPSGTGNSGSLFIELSQLAATVGKWQELVAGMLNISLKRLHANYGWFSIYDKKSNRLKIEYLSGISVDVIEHLTAIFTSTSSTGEIFMMNGLHTLFPEEKGGFPSAMICYPFFTGDTFLGSLFLCKESGAFSETDQKELEALCYFSSKLVDNAIMFRQLQHAKESMNELIEKIHILEKMKTHLSKFVPTSVLQLIEASPENPKFDKTERDVSVLFLDIVGYTAMNQDLEPQDVNYIVETYFSSFIDDIYRNKGDINETAGDGLMILFLDDDLKQSAKQAVTTAKAIKQKIEFVERNLTSPLSVKVNIGIHSGPALVGSVQFRGTSGDRWTFTASGMTTNISSRITKYARNGEILISKDTVQLLDSRQELQEVGWKEFKNVRDPLFLYRLSA</sequence>
<protein>
    <submittedName>
        <fullName evidence="2">Adenylate/guanylate cyclase domain-containing protein</fullName>
    </submittedName>
</protein>
<gene>
    <name evidence="2" type="ORF">C4541_00245</name>
</gene>
<dbReference type="SUPFAM" id="SSF55781">
    <property type="entry name" value="GAF domain-like"/>
    <property type="match status" value="1"/>
</dbReference>
<evidence type="ECO:0000259" key="1">
    <source>
        <dbReference type="PROSITE" id="PS50125"/>
    </source>
</evidence>
<dbReference type="InterPro" id="IPR050697">
    <property type="entry name" value="Adenylyl/Guanylyl_Cyclase_3/4"/>
</dbReference>
<dbReference type="GO" id="GO:0035556">
    <property type="term" value="P:intracellular signal transduction"/>
    <property type="evidence" value="ECO:0007669"/>
    <property type="project" value="InterPro"/>
</dbReference>
<dbReference type="PROSITE" id="PS50125">
    <property type="entry name" value="GUANYLATE_CYCLASE_2"/>
    <property type="match status" value="1"/>
</dbReference>
<dbReference type="PANTHER" id="PTHR43081:SF1">
    <property type="entry name" value="ADENYLATE CYCLASE, TERMINAL-DIFFERENTIATION SPECIFIC"/>
    <property type="match status" value="1"/>
</dbReference>
<dbReference type="Gene3D" id="3.30.70.1230">
    <property type="entry name" value="Nucleotide cyclase"/>
    <property type="match status" value="1"/>
</dbReference>
<evidence type="ECO:0000313" key="2">
    <source>
        <dbReference type="EMBL" id="RJP62155.1"/>
    </source>
</evidence>
<dbReference type="EMBL" id="QZJZ01000004">
    <property type="protein sequence ID" value="RJP62155.1"/>
    <property type="molecule type" value="Genomic_DNA"/>
</dbReference>
<dbReference type="Pfam" id="PF00211">
    <property type="entry name" value="Guanylate_cyc"/>
    <property type="match status" value="1"/>
</dbReference>
<dbReference type="SUPFAM" id="SSF55073">
    <property type="entry name" value="Nucleotide cyclase"/>
    <property type="match status" value="1"/>
</dbReference>
<dbReference type="InterPro" id="IPR029787">
    <property type="entry name" value="Nucleotide_cyclase"/>
</dbReference>
<proteinExistence type="predicted"/>
<reference evidence="2 3" key="1">
    <citation type="journal article" date="2017" name="ISME J.">
        <title>Energy and carbon metabolisms in a deep terrestrial subsurface fluid microbial community.</title>
        <authorList>
            <person name="Momper L."/>
            <person name="Jungbluth S.P."/>
            <person name="Lee M.D."/>
            <person name="Amend J.P."/>
        </authorList>
    </citation>
    <scope>NUCLEOTIDE SEQUENCE [LARGE SCALE GENOMIC DNA]</scope>
    <source>
        <strain evidence="2">SURF_26</strain>
    </source>
</reference>